<dbReference type="InterPro" id="IPR023120">
    <property type="entry name" value="WHTH_transcript_rep_HrcA_IDD"/>
</dbReference>
<dbReference type="Gene3D" id="3.30.450.40">
    <property type="match status" value="1"/>
</dbReference>
<gene>
    <name evidence="6 8" type="primary">hrcA</name>
    <name evidence="8" type="ORF">ET475_16175</name>
</gene>
<proteinExistence type="inferred from homology"/>
<sequence>MVTERGLQVLQAIVQDYVETREPVGSKRIVDRHAFGVSAATIRNDMALLEDEELIAAPHTSSGRVPTDKGYRVFVDHLAELRPLSPAQRSAITTFLDGSTDLDDVLTRTVRALTRLTGQVAIVQYPSFAQANVTHVELVDLGAARLLVILVTDTGRVSQRIVTLPVELDEVDVAQLRARVSVLITGHSVGDGAQAVGGLLAAIAGAAAPTRLDPALQTVLGLVSEELEEFRQDRLLMAGTANLARDEADFRGSIYPLLEAIEEQVTLLRLMSEMVADQEGLAASIGRENAPFGLAEASLVVGDYDAARARGRVGVLGPTRMDYPTNLAAVRAVAHYLSTLLEEDESGH</sequence>
<dbReference type="PANTHER" id="PTHR34824:SF1">
    <property type="entry name" value="HEAT-INDUCIBLE TRANSCRIPTION REPRESSOR HRCA"/>
    <property type="match status" value="1"/>
</dbReference>
<dbReference type="AlphaFoldDB" id="A0A4P6EJA8"/>
<dbReference type="SUPFAM" id="SSF55781">
    <property type="entry name" value="GAF domain-like"/>
    <property type="match status" value="1"/>
</dbReference>
<dbReference type="OrthoDB" id="9783139at2"/>
<comment type="similarity">
    <text evidence="6">Belongs to the HrcA family.</text>
</comment>
<dbReference type="InterPro" id="IPR002571">
    <property type="entry name" value="HrcA"/>
</dbReference>
<dbReference type="Pfam" id="PF01628">
    <property type="entry name" value="HrcA"/>
    <property type="match status" value="1"/>
</dbReference>
<organism evidence="8 9">
    <name type="scientific">Microbacterium protaetiae</name>
    <dbReference type="NCBI Taxonomy" id="2509458"/>
    <lineage>
        <taxon>Bacteria</taxon>
        <taxon>Bacillati</taxon>
        <taxon>Actinomycetota</taxon>
        <taxon>Actinomycetes</taxon>
        <taxon>Micrococcales</taxon>
        <taxon>Microbacteriaceae</taxon>
        <taxon>Microbacterium</taxon>
    </lineage>
</organism>
<dbReference type="GO" id="GO:0045892">
    <property type="term" value="P:negative regulation of DNA-templated transcription"/>
    <property type="evidence" value="ECO:0007669"/>
    <property type="project" value="UniProtKB-UniRule"/>
</dbReference>
<keyword evidence="9" id="KW-1185">Reference proteome</keyword>
<dbReference type="RefSeq" id="WP_129392642.1">
    <property type="nucleotide sequence ID" value="NZ_CP035494.1"/>
</dbReference>
<reference evidence="8 9" key="1">
    <citation type="submission" date="2019-01" db="EMBL/GenBank/DDBJ databases">
        <title>Genome sequencing of strain DFW100M-13.</title>
        <authorList>
            <person name="Heo J."/>
            <person name="Kim S.-J."/>
            <person name="Kim J.-S."/>
            <person name="Hong S.-B."/>
            <person name="Kwon S.-W."/>
        </authorList>
    </citation>
    <scope>NUCLEOTIDE SEQUENCE [LARGE SCALE GENOMIC DNA]</scope>
    <source>
        <strain evidence="8 9">DFW100M-13</strain>
    </source>
</reference>
<dbReference type="InterPro" id="IPR036388">
    <property type="entry name" value="WH-like_DNA-bd_sf"/>
</dbReference>
<dbReference type="InterPro" id="IPR036390">
    <property type="entry name" value="WH_DNA-bd_sf"/>
</dbReference>
<keyword evidence="1 6" id="KW-0678">Repressor</keyword>
<keyword evidence="2 6" id="KW-0805">Transcription regulation</keyword>
<evidence type="ECO:0000256" key="2">
    <source>
        <dbReference type="ARBA" id="ARBA00023015"/>
    </source>
</evidence>
<dbReference type="Gene3D" id="1.10.10.10">
    <property type="entry name" value="Winged helix-like DNA-binding domain superfamily/Winged helix DNA-binding domain"/>
    <property type="match status" value="1"/>
</dbReference>
<dbReference type="KEGG" id="mprt:ET475_16175"/>
<evidence type="ECO:0000256" key="5">
    <source>
        <dbReference type="ARBA" id="ARBA00055319"/>
    </source>
</evidence>
<dbReference type="SUPFAM" id="SSF46785">
    <property type="entry name" value="Winged helix' DNA-binding domain"/>
    <property type="match status" value="1"/>
</dbReference>
<evidence type="ECO:0000256" key="3">
    <source>
        <dbReference type="ARBA" id="ARBA00023016"/>
    </source>
</evidence>
<keyword evidence="4 6" id="KW-0804">Transcription</keyword>
<dbReference type="PIRSF" id="PIRSF005485">
    <property type="entry name" value="HrcA"/>
    <property type="match status" value="1"/>
</dbReference>
<comment type="function">
    <text evidence="5 6">Negative regulator of class I heat shock genes (grpE-dnaK-dnaJ and groELS operons). Prevents heat-shock induction of these operons.</text>
</comment>
<evidence type="ECO:0000313" key="9">
    <source>
        <dbReference type="Proteomes" id="UP000293995"/>
    </source>
</evidence>
<evidence type="ECO:0000259" key="7">
    <source>
        <dbReference type="Pfam" id="PF01628"/>
    </source>
</evidence>
<dbReference type="HAMAP" id="MF_00081">
    <property type="entry name" value="HrcA"/>
    <property type="match status" value="1"/>
</dbReference>
<name>A0A4P6EJA8_9MICO</name>
<evidence type="ECO:0000313" key="8">
    <source>
        <dbReference type="EMBL" id="QAY61359.1"/>
    </source>
</evidence>
<dbReference type="NCBIfam" id="TIGR00331">
    <property type="entry name" value="hrcA"/>
    <property type="match status" value="1"/>
</dbReference>
<keyword evidence="3 6" id="KW-0346">Stress response</keyword>
<dbReference type="Gene3D" id="3.30.390.60">
    <property type="entry name" value="Heat-inducible transcription repressor hrca homolog, domain 3"/>
    <property type="match status" value="1"/>
</dbReference>
<accession>A0A4P6EJA8</accession>
<protein>
    <recommendedName>
        <fullName evidence="6">Heat-inducible transcription repressor HrcA</fullName>
    </recommendedName>
</protein>
<dbReference type="InterPro" id="IPR029016">
    <property type="entry name" value="GAF-like_dom_sf"/>
</dbReference>
<evidence type="ECO:0000256" key="1">
    <source>
        <dbReference type="ARBA" id="ARBA00022491"/>
    </source>
</evidence>
<dbReference type="Proteomes" id="UP000293995">
    <property type="component" value="Chromosome"/>
</dbReference>
<dbReference type="PANTHER" id="PTHR34824">
    <property type="entry name" value="HEAT-INDUCIBLE TRANSCRIPTION REPRESSOR HRCA"/>
    <property type="match status" value="1"/>
</dbReference>
<dbReference type="GO" id="GO:0003677">
    <property type="term" value="F:DNA binding"/>
    <property type="evidence" value="ECO:0007669"/>
    <property type="project" value="InterPro"/>
</dbReference>
<dbReference type="InterPro" id="IPR021153">
    <property type="entry name" value="HrcA_C"/>
</dbReference>
<dbReference type="EMBL" id="CP035494">
    <property type="protein sequence ID" value="QAY61359.1"/>
    <property type="molecule type" value="Genomic_DNA"/>
</dbReference>
<evidence type="ECO:0000256" key="4">
    <source>
        <dbReference type="ARBA" id="ARBA00023163"/>
    </source>
</evidence>
<dbReference type="FunFam" id="1.10.10.10:FF:000049">
    <property type="entry name" value="Heat-inducible transcription repressor HrcA"/>
    <property type="match status" value="1"/>
</dbReference>
<feature type="domain" description="Heat-inducible transcription repressor HrcA C-terminal" evidence="7">
    <location>
        <begin position="103"/>
        <end position="324"/>
    </location>
</feature>
<evidence type="ECO:0000256" key="6">
    <source>
        <dbReference type="HAMAP-Rule" id="MF_00081"/>
    </source>
</evidence>